<dbReference type="RefSeq" id="WP_008237632.1">
    <property type="nucleotide sequence ID" value="NZ_AJJU01000003.1"/>
</dbReference>
<dbReference type="STRING" id="946077.W5A_03849"/>
<feature type="domain" description="Gliding motility protein SprA N-terminal" evidence="2">
    <location>
        <begin position="61"/>
        <end position="453"/>
    </location>
</feature>
<feature type="compositionally biased region" description="Polar residues" evidence="1">
    <location>
        <begin position="1141"/>
        <end position="1153"/>
    </location>
</feature>
<dbReference type="InterPro" id="IPR025684">
    <property type="entry name" value="SprA_N_dom"/>
</dbReference>
<evidence type="ECO:0000256" key="1">
    <source>
        <dbReference type="SAM" id="MobiDB-lite"/>
    </source>
</evidence>
<evidence type="ECO:0000313" key="3">
    <source>
        <dbReference type="EMBL" id="EID76046.1"/>
    </source>
</evidence>
<dbReference type="Proteomes" id="UP000005938">
    <property type="component" value="Unassembled WGS sequence"/>
</dbReference>
<dbReference type="eggNOG" id="COG1747">
    <property type="taxonomic scope" value="Bacteria"/>
</dbReference>
<dbReference type="OrthoDB" id="9806090at2"/>
<feature type="domain" description="Gliding motility protein SprA N-terminal" evidence="2">
    <location>
        <begin position="1108"/>
        <end position="1598"/>
    </location>
</feature>
<dbReference type="NCBIfam" id="TIGR04189">
    <property type="entry name" value="surface_SprA"/>
    <property type="match status" value="1"/>
</dbReference>
<keyword evidence="4" id="KW-1185">Reference proteome</keyword>
<feature type="region of interest" description="Disordered" evidence="1">
    <location>
        <begin position="1141"/>
        <end position="1162"/>
    </location>
</feature>
<name>I0WI30_9FLAO</name>
<reference evidence="3 4" key="1">
    <citation type="journal article" date="2012" name="J. Bacteriol.">
        <title>Genome Sequence of the Halotolerant Bacterium Imtechella halotolerans K1T.</title>
        <authorList>
            <person name="Kumar S."/>
            <person name="Vikram S."/>
            <person name="Subramanian S."/>
            <person name="Raghava G.P."/>
            <person name="Pinnaka A.K."/>
        </authorList>
    </citation>
    <scope>NUCLEOTIDE SEQUENCE [LARGE SCALE GENOMIC DNA]</scope>
    <source>
        <strain evidence="3 4">K1</strain>
    </source>
</reference>
<evidence type="ECO:0000313" key="4">
    <source>
        <dbReference type="Proteomes" id="UP000005938"/>
    </source>
</evidence>
<proteinExistence type="predicted"/>
<gene>
    <name evidence="3" type="ORF">W5A_03849</name>
</gene>
<sequence length="2377" mass="267810">MKFITNPFKITKYWCGFFVIFFLGTIAVHSQNPPNDTPQDTTQVGIALGQILLKNPNSIVLKYKYDPLLDRYVYSESVAGFNIKHPLILSRKQYEDLVFQEGLKDYFKQKVSAVSGRGVNAEEARKNLLPNVYVNSNFFESIFGGNTIEVVPQGSVAMDLGLRFVKNDNPALTPRNRRNVSFDFDQRINLSLLGKVGEKLTVSAQYDTEASFDFQNLIKLEYTPNEDDIIRKIEVGNVNMPLNSSLITGAQSLFGVKTELQFGKTRVTGVFSEQRSQTNTVVAQGGGTLNNFEILALDYDEDRNFFLSHFFRDQYDQALETYPWIRSQVQITRLEVWVTNRGQQTNNVRNIVALQDLGEPNPDNTRINTNAPGGFFNSLPSGLLPRNGANDYDPTQIGSTSVLTQAIRDVATIQSGFGSLSASVNQGFDYGVIENARKLEEGRDYRLDTQLGYISLSQRLSNDEVLAVAYQYTYQGGVYQVGEFANDGISATTVDVGNSQVVNSNLVLKMLKSNITNVQDPIWDLMMKNIYSTGAFQLSQEDFKLNILYTDPSPVNYISPVDPGSWPAGLEERILLDVFNFDRLNIYNDYQNGGDGFFDYLPGITIDAQYGRIIFTKKEPFGDYMHTLLGGGNYEQPTTYNPNQEKYVFKNMYSQTKAAALEDSDKNKFQIKGRYKSQGSGGISLGAFNVPRGSVTVRAGGRTLQEGIDYTVNYPAGTVQIMDPSLEASNIPIEVSVENTVIFGQQTRRFTGFNVEHQFNEKFMMGATLLNLSERPLTQKSNFGQESVNNTIFGFNGNYSAELPFLTRLVNKLPNIDTDAPSNISVRGEMAYLLPGSPKNDSFEGETTAYVDDFEGSQTTIDLRSPLAWSMSSVPLEFVPNGQLYGSAPDDPDNLLNGYGRTKMAWYTIDPIFYGPQRPSEISNADISSNATRRIFIDEIFPQVDVAQGQTTIQTTLDLAYFPSSKGPYNNNPNFGSLASDSKWGGIMRGITSTNFEQSNVEYIQFWVMDPYEPGNGNSGGELVFNIGNISEDVLKDGRKQYENGLPGATGNTGVLNTSWGKVPVAQSLVYAFDAEAANRSLQDLGMDGLDDSEEASIYTNNVVESPLDPALDNYQYYLDANGDILTRYLNYNGLQSNSPVQVSNTNRGSTTLPDVEDVNRDNTMNTVNSYYEYRISIKPNMQRTDRYVTDIKEVEVTVPDGGTATTRWIQFKIPIKTPDNSYGGINDLRSISHMRMYLTGFDQNTILRFGTLDLVRGDWRTYTATLQTDLDNPSDDGTYIDVNTVNIIENENRTPIPYRMPPGVLREQLNNNNTIIRQNEQSLSFAVCDLESNDSRAVFKNINVDLRQYKRLKMFVHAEAYKSNFLGDNDLVAFIRIGTDFNQNFYQVEIPLEVTNPGASTSEEIWPASNNFDIPLELLTKLKAVGISNQTLSNIVFYDENLNEVLENAPRETGKMRLAIKGNPSIGNIRSLMIGVKNATNSYVCGEVWFNELRLAELDNKGGWAAIAAVDANVADFATISATGRVSTVGFGSLESMPNQRSREEIKQYDVVTNVNAGQLLPKEWGVQLPVNYGYSRELVTPEFDPLYQDIKLEDRLNAASSGAERKVIRRQAEDLTTRKSINFIGVRKDLGEEQKQRFYNVENFTLNYSYNVLEHRDFEIEELKDQNVRAGFLYAYTFQPTVVEPFKKSDSLFRGKYWRWLKELNFNVLPSSITLNSNITRRFNQQRFRQVYLDGEDPSLQLGLPELQQRNFLFDWQYAINYNLTKSLRFNFTASNNNIVRNYYGEDEFGDRIIRDDLGIWDGFWNVGEPNRHATRLQLNYELPFNKIPFLAFVGGTYSYTGDFDWQRGSDVLAEVANQRINTIQNANTHTLNTNLSLDRLYKYIGLEKKTNAPTRRVNSGLPPGNTSSNNVVNKPDSDAKFFNTVVDILTVVKRININYSENNSKALPGYTRTIGFIGTLKPSPGFIFGSQADIRYEAAKNGWLTTFPEFNQQYMQVNNTQLGITANLEPLPDLKVDLIADRQNAENYAENFRVNTLGAGEYEYEKLVGNNIGNFNISTLMIKTAFAESDAVSSSTFEDFKGNRLAIAQRLALARGIDINNPANLDAEGYPLGYGKNNQAVLLPAFYAAYTGTDVNKVSLKAMRNIPIPGWTLKYTGLMRLDWFKKNFKRFSVSHGYRSSYSLNAFRTNLEYDQNNPDALDQGGNFRNKNLYTNINLVEQFNPLVRLDFEMNNSISILTELRKDRTLSLSLDNNYLTEMRGDEYTVGMGYRIKDVRFVTNIGGNRTTLRSDLNLKADVSMRDNITVIRNMEIDNNQVTSGQKLWSLKFTADYAVSKNLTTLFYYDHTFSKFAISTAFPLTTIRSGITLRYNFGN</sequence>
<dbReference type="PATRIC" id="fig|946077.3.peg.783"/>
<dbReference type="Pfam" id="PF14349">
    <property type="entry name" value="SprA_N"/>
    <property type="match status" value="2"/>
</dbReference>
<evidence type="ECO:0000259" key="2">
    <source>
        <dbReference type="Pfam" id="PF14349"/>
    </source>
</evidence>
<organism evidence="3 4">
    <name type="scientific">Imtechella halotolerans K1</name>
    <dbReference type="NCBI Taxonomy" id="946077"/>
    <lineage>
        <taxon>Bacteria</taxon>
        <taxon>Pseudomonadati</taxon>
        <taxon>Bacteroidota</taxon>
        <taxon>Flavobacteriia</taxon>
        <taxon>Flavobacteriales</taxon>
        <taxon>Flavobacteriaceae</taxon>
        <taxon>Imtechella</taxon>
    </lineage>
</organism>
<comment type="caution">
    <text evidence="3">The sequence shown here is derived from an EMBL/GenBank/DDBJ whole genome shotgun (WGS) entry which is preliminary data.</text>
</comment>
<protein>
    <recommendedName>
        <fullName evidence="2">Gliding motility protein SprA N-terminal domain-containing protein</fullName>
    </recommendedName>
</protein>
<dbReference type="InterPro" id="IPR026377">
    <property type="entry name" value="Cell_surface_SprA"/>
</dbReference>
<dbReference type="EMBL" id="AJJU01000003">
    <property type="protein sequence ID" value="EID76046.1"/>
    <property type="molecule type" value="Genomic_DNA"/>
</dbReference>
<accession>I0WI30</accession>